<evidence type="ECO:0000313" key="2">
    <source>
        <dbReference type="EMBL" id="CAL1369559.1"/>
    </source>
</evidence>
<dbReference type="EMBL" id="OZ034815">
    <property type="protein sequence ID" value="CAL1369559.1"/>
    <property type="molecule type" value="Genomic_DNA"/>
</dbReference>
<evidence type="ECO:0000313" key="3">
    <source>
        <dbReference type="Proteomes" id="UP001497516"/>
    </source>
</evidence>
<accession>A0AAV2D9Q8</accession>
<proteinExistence type="predicted"/>
<name>A0AAV2D9Q8_9ROSI</name>
<organism evidence="2 3">
    <name type="scientific">Linum trigynum</name>
    <dbReference type="NCBI Taxonomy" id="586398"/>
    <lineage>
        <taxon>Eukaryota</taxon>
        <taxon>Viridiplantae</taxon>
        <taxon>Streptophyta</taxon>
        <taxon>Embryophyta</taxon>
        <taxon>Tracheophyta</taxon>
        <taxon>Spermatophyta</taxon>
        <taxon>Magnoliopsida</taxon>
        <taxon>eudicotyledons</taxon>
        <taxon>Gunneridae</taxon>
        <taxon>Pentapetalae</taxon>
        <taxon>rosids</taxon>
        <taxon>fabids</taxon>
        <taxon>Malpighiales</taxon>
        <taxon>Linaceae</taxon>
        <taxon>Linum</taxon>
    </lineage>
</organism>
<dbReference type="PANTHER" id="PTHR46443:SF21">
    <property type="entry name" value="FCS-LIKE ZINC FINGER 8"/>
    <property type="match status" value="1"/>
</dbReference>
<keyword evidence="3" id="KW-1185">Reference proteome</keyword>
<dbReference type="Proteomes" id="UP001497516">
    <property type="component" value="Chromosome 2"/>
</dbReference>
<feature type="region of interest" description="Disordered" evidence="1">
    <location>
        <begin position="1"/>
        <end position="32"/>
    </location>
</feature>
<dbReference type="AlphaFoldDB" id="A0AAV2D9Q8"/>
<dbReference type="PANTHER" id="PTHR46443">
    <property type="entry name" value="FCS-LIKE ZINC FINGER 8"/>
    <property type="match status" value="1"/>
</dbReference>
<dbReference type="InterPro" id="IPR044593">
    <property type="entry name" value="FLZ8/MARD1"/>
</dbReference>
<feature type="compositionally biased region" description="Polar residues" evidence="1">
    <location>
        <begin position="1"/>
        <end position="15"/>
    </location>
</feature>
<gene>
    <name evidence="2" type="ORF">LTRI10_LOCUS12107</name>
</gene>
<protein>
    <submittedName>
        <fullName evidence="2">Uncharacterized protein</fullName>
    </submittedName>
</protein>
<reference evidence="2 3" key="1">
    <citation type="submission" date="2024-04" db="EMBL/GenBank/DDBJ databases">
        <authorList>
            <person name="Fracassetti M."/>
        </authorList>
    </citation>
    <scope>NUCLEOTIDE SEQUENCE [LARGE SCALE GENOMIC DNA]</scope>
</reference>
<sequence>MMSPTSILDSKSFSGLKNPFSPELASRAAADAPKRSQYWENLDSPKIGLVLVDVLFSDQNKSPPNSSTKLPAESRMVLFVSQRKIQIPSSSRLLPQQQGLPPDLRPISGSRRGTLNWAALSPPPVYPHPPY</sequence>
<evidence type="ECO:0000256" key="1">
    <source>
        <dbReference type="SAM" id="MobiDB-lite"/>
    </source>
</evidence>